<sequence length="110" mass="12702">MIFQILKIKKMASEATDNPGKFTSGQIRELFVSMLIAPLLFVLFLFVIFFILGFTTLLGGPFLFFKFLFWISFIIVLSIFYFLIKIYQLIRSLTKGAVESTLKVESKIIE</sequence>
<accession>A0A0G0DJG9</accession>
<keyword evidence="1" id="KW-0812">Transmembrane</keyword>
<evidence type="ECO:0000313" key="2">
    <source>
        <dbReference type="EMBL" id="KKP88931.1"/>
    </source>
</evidence>
<evidence type="ECO:0000313" key="3">
    <source>
        <dbReference type="Proteomes" id="UP000034798"/>
    </source>
</evidence>
<feature type="transmembrane region" description="Helical" evidence="1">
    <location>
        <begin position="30"/>
        <end position="52"/>
    </location>
</feature>
<keyword evidence="1" id="KW-0472">Membrane</keyword>
<evidence type="ECO:0000256" key="1">
    <source>
        <dbReference type="SAM" id="Phobius"/>
    </source>
</evidence>
<protein>
    <submittedName>
        <fullName evidence="2">Uncharacterized protein</fullName>
    </submittedName>
</protein>
<feature type="transmembrane region" description="Helical" evidence="1">
    <location>
        <begin position="64"/>
        <end position="84"/>
    </location>
</feature>
<gene>
    <name evidence="2" type="ORF">UR91_C0010G0010</name>
</gene>
<proteinExistence type="predicted"/>
<dbReference type="AlphaFoldDB" id="A0A0G0DJG9"/>
<organism evidence="2 3">
    <name type="scientific">Candidatus Nomurabacteria bacterium GW2011_GWC2_35_8</name>
    <dbReference type="NCBI Taxonomy" id="1618752"/>
    <lineage>
        <taxon>Bacteria</taxon>
        <taxon>Candidatus Nomuraibacteriota</taxon>
    </lineage>
</organism>
<dbReference type="Proteomes" id="UP000034798">
    <property type="component" value="Unassembled WGS sequence"/>
</dbReference>
<dbReference type="EMBL" id="LBQZ01000010">
    <property type="protein sequence ID" value="KKP88931.1"/>
    <property type="molecule type" value="Genomic_DNA"/>
</dbReference>
<comment type="caution">
    <text evidence="2">The sequence shown here is derived from an EMBL/GenBank/DDBJ whole genome shotgun (WGS) entry which is preliminary data.</text>
</comment>
<keyword evidence="1" id="KW-1133">Transmembrane helix</keyword>
<reference evidence="2 3" key="1">
    <citation type="journal article" date="2015" name="Nature">
        <title>rRNA introns, odd ribosomes, and small enigmatic genomes across a large radiation of phyla.</title>
        <authorList>
            <person name="Brown C.T."/>
            <person name="Hug L.A."/>
            <person name="Thomas B.C."/>
            <person name="Sharon I."/>
            <person name="Castelle C.J."/>
            <person name="Singh A."/>
            <person name="Wilkins M.J."/>
            <person name="Williams K.H."/>
            <person name="Banfield J.F."/>
        </authorList>
    </citation>
    <scope>NUCLEOTIDE SEQUENCE [LARGE SCALE GENOMIC DNA]</scope>
</reference>
<name>A0A0G0DJG9_9BACT</name>